<proteinExistence type="predicted"/>
<evidence type="ECO:0008006" key="3">
    <source>
        <dbReference type="Google" id="ProtNLM"/>
    </source>
</evidence>
<accession>A0A1F7HZX6</accession>
<dbReference type="InterPro" id="IPR035069">
    <property type="entry name" value="TTHA1013/TTHA0281-like"/>
</dbReference>
<reference evidence="1 2" key="1">
    <citation type="journal article" date="2016" name="Nat. Commun.">
        <title>Thousands of microbial genomes shed light on interconnected biogeochemical processes in an aquifer system.</title>
        <authorList>
            <person name="Anantharaman K."/>
            <person name="Brown C.T."/>
            <person name="Hug L.A."/>
            <person name="Sharon I."/>
            <person name="Castelle C.J."/>
            <person name="Probst A.J."/>
            <person name="Thomas B.C."/>
            <person name="Singh A."/>
            <person name="Wilkins M.J."/>
            <person name="Karaoz U."/>
            <person name="Brodie E.L."/>
            <person name="Williams K.H."/>
            <person name="Hubbard S.S."/>
            <person name="Banfield J.F."/>
        </authorList>
    </citation>
    <scope>NUCLEOTIDE SEQUENCE [LARGE SCALE GENOMIC DNA]</scope>
</reference>
<evidence type="ECO:0000313" key="2">
    <source>
        <dbReference type="Proteomes" id="UP000176803"/>
    </source>
</evidence>
<gene>
    <name evidence="1" type="ORF">A3F03_03010</name>
</gene>
<organism evidence="1 2">
    <name type="scientific">Candidatus Roizmanbacteria bacterium RIFCSPHIGHO2_12_FULL_41_11</name>
    <dbReference type="NCBI Taxonomy" id="1802052"/>
    <lineage>
        <taxon>Bacteria</taxon>
        <taxon>Candidatus Roizmaniibacteriota</taxon>
    </lineage>
</organism>
<comment type="caution">
    <text evidence="1">The sequence shown here is derived from an EMBL/GenBank/DDBJ whole genome shotgun (WGS) entry which is preliminary data.</text>
</comment>
<dbReference type="Proteomes" id="UP000176803">
    <property type="component" value="Unassembled WGS sequence"/>
</dbReference>
<protein>
    <recommendedName>
        <fullName evidence="3">HicB-like antitoxin of toxin-antitoxin system domain-containing protein</fullName>
    </recommendedName>
</protein>
<name>A0A1F7HZX6_9BACT</name>
<dbReference type="SUPFAM" id="SSF143100">
    <property type="entry name" value="TTHA1013/TTHA0281-like"/>
    <property type="match status" value="1"/>
</dbReference>
<dbReference type="Gene3D" id="3.30.160.250">
    <property type="match status" value="1"/>
</dbReference>
<dbReference type="AlphaFoldDB" id="A0A1F7HZX6"/>
<evidence type="ECO:0000313" key="1">
    <source>
        <dbReference type="EMBL" id="OGK36677.1"/>
    </source>
</evidence>
<sequence length="98" mass="10598">MKTKVLNYRIIVSPDKQTGTGKPGFTALCPTLGVADDGDSIEEALANVRGAIKTYVDSLVEDKQAVPIDEPEHDIVTTTCFQTSRWSQNCYSSSQSTG</sequence>
<dbReference type="EMBL" id="MGAC01000057">
    <property type="protein sequence ID" value="OGK36677.1"/>
    <property type="molecule type" value="Genomic_DNA"/>
</dbReference>